<proteinExistence type="predicted"/>
<feature type="transmembrane region" description="Helical" evidence="1">
    <location>
        <begin position="34"/>
        <end position="53"/>
    </location>
</feature>
<organism evidence="2 3">
    <name type="scientific">Gordonia hankookensis</name>
    <dbReference type="NCBI Taxonomy" id="589403"/>
    <lineage>
        <taxon>Bacteria</taxon>
        <taxon>Bacillati</taxon>
        <taxon>Actinomycetota</taxon>
        <taxon>Actinomycetes</taxon>
        <taxon>Mycobacteriales</taxon>
        <taxon>Gordoniaceae</taxon>
        <taxon>Gordonia</taxon>
    </lineage>
</organism>
<protein>
    <submittedName>
        <fullName evidence="2">Facilitated glucose transporter</fullName>
    </submittedName>
</protein>
<gene>
    <name evidence="2" type="ORF">IDF66_02345</name>
</gene>
<name>A0ABR7W6G6_9ACTN</name>
<evidence type="ECO:0000313" key="2">
    <source>
        <dbReference type="EMBL" id="MBD1318412.1"/>
    </source>
</evidence>
<keyword evidence="1" id="KW-0812">Transmembrane</keyword>
<comment type="caution">
    <text evidence="2">The sequence shown here is derived from an EMBL/GenBank/DDBJ whole genome shotgun (WGS) entry which is preliminary data.</text>
</comment>
<dbReference type="RefSeq" id="WP_164308988.1">
    <property type="nucleotide sequence ID" value="NZ_BAABAD010000003.1"/>
</dbReference>
<dbReference type="Proteomes" id="UP000602395">
    <property type="component" value="Unassembled WGS sequence"/>
</dbReference>
<keyword evidence="2" id="KW-0813">Transport</keyword>
<feature type="transmembrane region" description="Helical" evidence="1">
    <location>
        <begin position="65"/>
        <end position="82"/>
    </location>
</feature>
<sequence length="124" mass="12911">MRWSDRILLAFLVVDGFVVGVMSVAFAYLRFGGVAIPVAAVLAGIVNSVLLWLASTYTDGPVRYFPLLAWLLALVIGALPGPGGDVELLPDGVLMLPTLALLAIGAGLPAVVAWSGRLPTPDDV</sequence>
<keyword evidence="1" id="KW-1133">Transmembrane helix</keyword>
<evidence type="ECO:0000256" key="1">
    <source>
        <dbReference type="SAM" id="Phobius"/>
    </source>
</evidence>
<reference evidence="2 3" key="1">
    <citation type="submission" date="2020-09" db="EMBL/GenBank/DDBJ databases">
        <title>Novel species in genus Gordonia.</title>
        <authorList>
            <person name="Zhang G."/>
        </authorList>
    </citation>
    <scope>NUCLEOTIDE SEQUENCE [LARGE SCALE GENOMIC DNA]</scope>
    <source>
        <strain evidence="2 3">ON-33</strain>
    </source>
</reference>
<accession>A0ABR7W6G6</accession>
<feature type="transmembrane region" description="Helical" evidence="1">
    <location>
        <begin position="94"/>
        <end position="114"/>
    </location>
</feature>
<evidence type="ECO:0000313" key="3">
    <source>
        <dbReference type="Proteomes" id="UP000602395"/>
    </source>
</evidence>
<dbReference type="EMBL" id="JACWMS010000001">
    <property type="protein sequence ID" value="MBD1318412.1"/>
    <property type="molecule type" value="Genomic_DNA"/>
</dbReference>
<keyword evidence="1" id="KW-0472">Membrane</keyword>
<keyword evidence="2" id="KW-0762">Sugar transport</keyword>
<keyword evidence="3" id="KW-1185">Reference proteome</keyword>
<feature type="transmembrane region" description="Helical" evidence="1">
    <location>
        <begin position="7"/>
        <end position="28"/>
    </location>
</feature>